<reference evidence="6" key="1">
    <citation type="journal article" date="2019" name="Int. J. Syst. Evol. Microbiol.">
        <title>The Global Catalogue of Microorganisms (GCM) 10K type strain sequencing project: providing services to taxonomists for standard genome sequencing and annotation.</title>
        <authorList>
            <consortium name="The Broad Institute Genomics Platform"/>
            <consortium name="The Broad Institute Genome Sequencing Center for Infectious Disease"/>
            <person name="Wu L."/>
            <person name="Ma J."/>
        </authorList>
    </citation>
    <scope>NUCLEOTIDE SEQUENCE [LARGE SCALE GENOMIC DNA]</scope>
    <source>
        <strain evidence="6">NBRC 112502</strain>
    </source>
</reference>
<comment type="similarity">
    <text evidence="1">Belongs to the HpcH/HpaI aldolase family.</text>
</comment>
<organism evidence="5 6">
    <name type="scientific">Acidocella aquatica</name>
    <dbReference type="NCBI Taxonomy" id="1922313"/>
    <lineage>
        <taxon>Bacteria</taxon>
        <taxon>Pseudomonadati</taxon>
        <taxon>Pseudomonadota</taxon>
        <taxon>Alphaproteobacteria</taxon>
        <taxon>Acetobacterales</taxon>
        <taxon>Acidocellaceae</taxon>
        <taxon>Acidocella</taxon>
    </lineage>
</organism>
<dbReference type="InterPro" id="IPR015813">
    <property type="entry name" value="Pyrv/PenolPyrv_kinase-like_dom"/>
</dbReference>
<sequence>MNPICKALSDSSVSLGSWYGIRCNLVAERFGAVGFDWVIVDLQHGTASWDGLLSILQSLQLGGTFSLVRVTGHDPAEIGRALDIGAIGVVIPMVSTPEQARLVAGATRYPPRGIRSIGAARNTLGGKALDQDPFCVVMIETVEGMRNLDAIVATPGVDCVLLGGGDLAVSMGLRPDEIYSAFPAPPIIEAMEQLVAACERHGKIAGNAAVDAADARTLIARGIRFIPIGAAAVFLTNAAKRELTACRSVAAELRPPTKADT</sequence>
<dbReference type="InterPro" id="IPR050251">
    <property type="entry name" value="HpcH-HpaI_aldolase"/>
</dbReference>
<keyword evidence="6" id="KW-1185">Reference proteome</keyword>
<evidence type="ECO:0000259" key="4">
    <source>
        <dbReference type="Pfam" id="PF03328"/>
    </source>
</evidence>
<dbReference type="PANTHER" id="PTHR30502">
    <property type="entry name" value="2-KETO-3-DEOXY-L-RHAMNONATE ALDOLASE"/>
    <property type="match status" value="1"/>
</dbReference>
<dbReference type="PANTHER" id="PTHR30502:SF0">
    <property type="entry name" value="PHOSPHOENOLPYRUVATE CARBOXYLASE FAMILY PROTEIN"/>
    <property type="match status" value="1"/>
</dbReference>
<evidence type="ECO:0000313" key="5">
    <source>
        <dbReference type="EMBL" id="GLR67462.1"/>
    </source>
</evidence>
<dbReference type="Pfam" id="PF03328">
    <property type="entry name" value="HpcH_HpaI"/>
    <property type="match status" value="1"/>
</dbReference>
<evidence type="ECO:0000313" key="6">
    <source>
        <dbReference type="Proteomes" id="UP001156641"/>
    </source>
</evidence>
<evidence type="ECO:0000256" key="2">
    <source>
        <dbReference type="ARBA" id="ARBA00022723"/>
    </source>
</evidence>
<keyword evidence="3" id="KW-0456">Lyase</keyword>
<dbReference type="InterPro" id="IPR005000">
    <property type="entry name" value="Aldolase/citrate-lyase_domain"/>
</dbReference>
<dbReference type="EMBL" id="BSOS01000066">
    <property type="protein sequence ID" value="GLR67462.1"/>
    <property type="molecule type" value="Genomic_DNA"/>
</dbReference>
<dbReference type="Gene3D" id="3.20.20.60">
    <property type="entry name" value="Phosphoenolpyruvate-binding domains"/>
    <property type="match status" value="1"/>
</dbReference>
<gene>
    <name evidence="5" type="primary">hpcH_3</name>
    <name evidence="5" type="ORF">GCM10010909_21430</name>
</gene>
<keyword evidence="2" id="KW-0479">Metal-binding</keyword>
<protein>
    <submittedName>
        <fullName evidence="5">2,4-dihydroxyhept-2-ene-1,7-dioic acid aldolase</fullName>
    </submittedName>
</protein>
<evidence type="ECO:0000256" key="1">
    <source>
        <dbReference type="ARBA" id="ARBA00005568"/>
    </source>
</evidence>
<proteinExistence type="inferred from homology"/>
<dbReference type="InterPro" id="IPR040442">
    <property type="entry name" value="Pyrv_kinase-like_dom_sf"/>
</dbReference>
<feature type="domain" description="HpcH/HpaI aldolase/citrate lyase" evidence="4">
    <location>
        <begin position="25"/>
        <end position="232"/>
    </location>
</feature>
<accession>A0ABQ6AA20</accession>
<name>A0ABQ6AA20_9PROT</name>
<dbReference type="SUPFAM" id="SSF51621">
    <property type="entry name" value="Phosphoenolpyruvate/pyruvate domain"/>
    <property type="match status" value="1"/>
</dbReference>
<evidence type="ECO:0000256" key="3">
    <source>
        <dbReference type="ARBA" id="ARBA00023239"/>
    </source>
</evidence>
<comment type="caution">
    <text evidence="5">The sequence shown here is derived from an EMBL/GenBank/DDBJ whole genome shotgun (WGS) entry which is preliminary data.</text>
</comment>
<dbReference type="Proteomes" id="UP001156641">
    <property type="component" value="Unassembled WGS sequence"/>
</dbReference>